<dbReference type="EMBL" id="CP054706">
    <property type="protein sequence ID" value="QQK81201.1"/>
    <property type="molecule type" value="Genomic_DNA"/>
</dbReference>
<feature type="transmembrane region" description="Helical" evidence="8">
    <location>
        <begin position="12"/>
        <end position="34"/>
    </location>
</feature>
<evidence type="ECO:0000256" key="1">
    <source>
        <dbReference type="ARBA" id="ARBA00004651"/>
    </source>
</evidence>
<feature type="transmembrane region" description="Helical" evidence="8">
    <location>
        <begin position="54"/>
        <end position="72"/>
    </location>
</feature>
<evidence type="ECO:0000256" key="7">
    <source>
        <dbReference type="ARBA" id="ARBA00023136"/>
    </source>
</evidence>
<dbReference type="Pfam" id="PF02028">
    <property type="entry name" value="BCCT"/>
    <property type="match status" value="1"/>
</dbReference>
<accession>A0A7T6ZD53</accession>
<feature type="transmembrane region" description="Helical" evidence="8">
    <location>
        <begin position="234"/>
        <end position="254"/>
    </location>
</feature>
<dbReference type="Proteomes" id="UP000595349">
    <property type="component" value="Chromosome"/>
</dbReference>
<dbReference type="PANTHER" id="PTHR30047:SF7">
    <property type="entry name" value="HIGH-AFFINITY CHOLINE TRANSPORT PROTEIN"/>
    <property type="match status" value="1"/>
</dbReference>
<feature type="transmembrane region" description="Helical" evidence="8">
    <location>
        <begin position="411"/>
        <end position="435"/>
    </location>
</feature>
<sequence length="518" mass="57047">MNRQRRKQTIIDFNIFTPSIIIILGVSILFAMYTDESMALLDSIFNTIVDTFKWGYLWYALIILVIGLYLSFSKYGQVALGDPMEKPRFSLFAYASMLVAMGLGATIMRTAIIQWSEVAIDPPFGLEPGSSEAILAGNAYSMFLWSFQTFAVFVMVAPAMAYIIHVRKKPKMRISEACRVIFGDRFTDGLGGIVLDTLFMVSILAGAAVTLGLGTPIVTSNLAELLNIEVTFPFTMIVTIIWVAMFSVSAYVGIEKGIKKLSTLNMYLAGLLALFIIIVGPGLFIMDFFTDSVRYLFSNYINFSLYTHSMELEGGTHIESHTVFWFAYNATWAMLHGLFAAVLSRGRTIKEMILTYLLAPMALALVATGVLGGLSVHSHITGSVPVLDIVQEEGAEAAIPVILSSMPFETIVLAVFVIIAMIFMVTTLDSTTYTIASYTTSRDMSKQAPPKNVRIIVAAVITVLALSLMNIGGLAPLEVLSGIMGIPIIIIQFLTVYAAIKMMDQDQAWKYNVRKYND</sequence>
<gene>
    <name evidence="9" type="ORF">HUG20_15685</name>
</gene>
<feature type="transmembrane region" description="Helical" evidence="8">
    <location>
        <begin position="92"/>
        <end position="115"/>
    </location>
</feature>
<evidence type="ECO:0000256" key="5">
    <source>
        <dbReference type="ARBA" id="ARBA00022692"/>
    </source>
</evidence>
<comment type="subcellular location">
    <subcellularLocation>
        <location evidence="1">Cell membrane</location>
        <topology evidence="1">Multi-pass membrane protein</topology>
    </subcellularLocation>
</comment>
<feature type="transmembrane region" description="Helical" evidence="8">
    <location>
        <begin position="455"/>
        <end position="473"/>
    </location>
</feature>
<keyword evidence="6 8" id="KW-1133">Transmembrane helix</keyword>
<keyword evidence="3" id="KW-0813">Transport</keyword>
<keyword evidence="4" id="KW-1003">Cell membrane</keyword>
<feature type="transmembrane region" description="Helical" evidence="8">
    <location>
        <begin position="323"/>
        <end position="343"/>
    </location>
</feature>
<evidence type="ECO:0000313" key="10">
    <source>
        <dbReference type="Proteomes" id="UP000595349"/>
    </source>
</evidence>
<keyword evidence="10" id="KW-1185">Reference proteome</keyword>
<dbReference type="PANTHER" id="PTHR30047">
    <property type="entry name" value="HIGH-AFFINITY CHOLINE TRANSPORT PROTEIN-RELATED"/>
    <property type="match status" value="1"/>
</dbReference>
<keyword evidence="5 8" id="KW-0812">Transmembrane</keyword>
<comment type="similarity">
    <text evidence="2">Belongs to the BCCT transporter (TC 2.A.15) family.</text>
</comment>
<dbReference type="GO" id="GO:0022857">
    <property type="term" value="F:transmembrane transporter activity"/>
    <property type="evidence" value="ECO:0007669"/>
    <property type="project" value="InterPro"/>
</dbReference>
<keyword evidence="7 8" id="KW-0472">Membrane</keyword>
<proteinExistence type="inferred from homology"/>
<evidence type="ECO:0000256" key="4">
    <source>
        <dbReference type="ARBA" id="ARBA00022475"/>
    </source>
</evidence>
<dbReference type="RefSeq" id="WP_200085632.1">
    <property type="nucleotide sequence ID" value="NZ_CP054706.1"/>
</dbReference>
<dbReference type="GO" id="GO:0005886">
    <property type="term" value="C:plasma membrane"/>
    <property type="evidence" value="ECO:0007669"/>
    <property type="project" value="UniProtKB-SubCell"/>
</dbReference>
<evidence type="ECO:0000256" key="3">
    <source>
        <dbReference type="ARBA" id="ARBA00022448"/>
    </source>
</evidence>
<reference evidence="9 10" key="1">
    <citation type="submission" date="2020-06" db="EMBL/GenBank/DDBJ databases">
        <title>Genomic analysis of Salicibibacter sp. NKC21-4.</title>
        <authorList>
            <person name="Oh Y.J."/>
        </authorList>
    </citation>
    <scope>NUCLEOTIDE SEQUENCE [LARGE SCALE GENOMIC DNA]</scope>
    <source>
        <strain evidence="9 10">NKC21-4</strain>
    </source>
</reference>
<evidence type="ECO:0000313" key="9">
    <source>
        <dbReference type="EMBL" id="QQK81201.1"/>
    </source>
</evidence>
<feature type="transmembrane region" description="Helical" evidence="8">
    <location>
        <begin position="193"/>
        <end position="214"/>
    </location>
</feature>
<feature type="transmembrane region" description="Helical" evidence="8">
    <location>
        <begin position="142"/>
        <end position="164"/>
    </location>
</feature>
<evidence type="ECO:0000256" key="6">
    <source>
        <dbReference type="ARBA" id="ARBA00022989"/>
    </source>
</evidence>
<dbReference type="InterPro" id="IPR000060">
    <property type="entry name" value="BCCT_transptr"/>
</dbReference>
<dbReference type="KEGG" id="scib:HUG20_15685"/>
<evidence type="ECO:0000256" key="2">
    <source>
        <dbReference type="ARBA" id="ARBA00005658"/>
    </source>
</evidence>
<dbReference type="AlphaFoldDB" id="A0A7T6ZD53"/>
<evidence type="ECO:0000256" key="8">
    <source>
        <dbReference type="SAM" id="Phobius"/>
    </source>
</evidence>
<feature type="transmembrane region" description="Helical" evidence="8">
    <location>
        <begin position="266"/>
        <end position="286"/>
    </location>
</feature>
<name>A0A7T6ZD53_9BACI</name>
<feature type="transmembrane region" description="Helical" evidence="8">
    <location>
        <begin position="355"/>
        <end position="376"/>
    </location>
</feature>
<feature type="transmembrane region" description="Helical" evidence="8">
    <location>
        <begin position="479"/>
        <end position="500"/>
    </location>
</feature>
<organism evidence="9 10">
    <name type="scientific">Salicibibacter cibi</name>
    <dbReference type="NCBI Taxonomy" id="2743001"/>
    <lineage>
        <taxon>Bacteria</taxon>
        <taxon>Bacillati</taxon>
        <taxon>Bacillota</taxon>
        <taxon>Bacilli</taxon>
        <taxon>Bacillales</taxon>
        <taxon>Bacillaceae</taxon>
        <taxon>Salicibibacter</taxon>
    </lineage>
</organism>
<protein>
    <submittedName>
        <fullName evidence="9">BCCT family transporter</fullName>
    </submittedName>
</protein>